<comment type="cofactor">
    <cofactor evidence="5">
        <name>Zn(2+)</name>
        <dbReference type="ChEBI" id="CHEBI:29105"/>
    </cofactor>
    <text evidence="5">Binds 1 zinc ion per subunit.</text>
</comment>
<evidence type="ECO:0000256" key="2">
    <source>
        <dbReference type="ARBA" id="ARBA00022801"/>
    </source>
</evidence>
<evidence type="ECO:0000256" key="5">
    <source>
        <dbReference type="HAMAP-Rule" id="MF_01962"/>
    </source>
</evidence>
<keyword evidence="2 5" id="KW-0378">Hydrolase</keyword>
<comment type="function">
    <text evidence="5">Catalyzes the hydrolytic deamination of adenine to hypoxanthine. Plays an important role in the purine salvage pathway and in nitrogen catabolism.</text>
</comment>
<evidence type="ECO:0000313" key="7">
    <source>
        <dbReference type="EMBL" id="KFI84201.1"/>
    </source>
</evidence>
<feature type="binding site" evidence="5">
    <location>
        <position position="281"/>
    </location>
    <ligand>
        <name>substrate</name>
    </ligand>
</feature>
<dbReference type="GO" id="GO:0006146">
    <property type="term" value="P:adenine catabolic process"/>
    <property type="evidence" value="ECO:0007669"/>
    <property type="project" value="UniProtKB-UniRule"/>
</dbReference>
<dbReference type="InterPro" id="IPR028892">
    <property type="entry name" value="ADE"/>
</dbReference>
<evidence type="ECO:0000259" key="6">
    <source>
        <dbReference type="Pfam" id="PF00962"/>
    </source>
</evidence>
<dbReference type="InterPro" id="IPR032466">
    <property type="entry name" value="Metal_Hydrolase"/>
</dbReference>
<feature type="binding site" evidence="5">
    <location>
        <position position="280"/>
    </location>
    <ligand>
        <name>Zn(2+)</name>
        <dbReference type="ChEBI" id="CHEBI:29105"/>
        <note>catalytic</note>
    </ligand>
</feature>
<evidence type="ECO:0000256" key="4">
    <source>
        <dbReference type="ARBA" id="ARBA00023080"/>
    </source>
</evidence>
<keyword evidence="3 5" id="KW-0862">Zinc</keyword>
<feature type="site" description="Important for catalytic activity" evidence="5">
    <location>
        <position position="223"/>
    </location>
</feature>
<dbReference type="EC" id="3.5.4.2" evidence="5"/>
<dbReference type="GO" id="GO:0043103">
    <property type="term" value="P:hypoxanthine salvage"/>
    <property type="evidence" value="ECO:0007669"/>
    <property type="project" value="UniProtKB-UniRule"/>
</dbReference>
<dbReference type="NCBIfam" id="NF006850">
    <property type="entry name" value="PRK09358.1-6"/>
    <property type="match status" value="1"/>
</dbReference>
<dbReference type="GO" id="GO:0008270">
    <property type="term" value="F:zinc ion binding"/>
    <property type="evidence" value="ECO:0007669"/>
    <property type="project" value="UniProtKB-UniRule"/>
</dbReference>
<dbReference type="Proteomes" id="UP000029050">
    <property type="component" value="Unassembled WGS sequence"/>
</dbReference>
<reference evidence="7 8" key="1">
    <citation type="submission" date="2014-03" db="EMBL/GenBank/DDBJ databases">
        <title>Genomics of Bifidobacteria.</title>
        <authorList>
            <person name="Ventura M."/>
            <person name="Milani C."/>
            <person name="Lugli G.A."/>
        </authorList>
    </citation>
    <scope>NUCLEOTIDE SEQUENCE [LARGE SCALE GENOMIC DNA]</scope>
    <source>
        <strain evidence="7 8">LMG 21775</strain>
    </source>
</reference>
<dbReference type="CDD" id="cd01320">
    <property type="entry name" value="ADA"/>
    <property type="match status" value="1"/>
</dbReference>
<keyword evidence="4 5" id="KW-0546">Nucleotide metabolism</keyword>
<name>A0A087CLQ1_9BIFI</name>
<dbReference type="Pfam" id="PF00962">
    <property type="entry name" value="A_deaminase"/>
    <property type="match status" value="1"/>
</dbReference>
<comment type="catalytic activity">
    <reaction evidence="5">
        <text>adenine + H2O + H(+) = hypoxanthine + NH4(+)</text>
        <dbReference type="Rhea" id="RHEA:23688"/>
        <dbReference type="ChEBI" id="CHEBI:15377"/>
        <dbReference type="ChEBI" id="CHEBI:15378"/>
        <dbReference type="ChEBI" id="CHEBI:16708"/>
        <dbReference type="ChEBI" id="CHEBI:17368"/>
        <dbReference type="ChEBI" id="CHEBI:28938"/>
        <dbReference type="EC" id="3.5.4.2"/>
    </reaction>
</comment>
<evidence type="ECO:0000313" key="8">
    <source>
        <dbReference type="Proteomes" id="UP000029050"/>
    </source>
</evidence>
<comment type="caution">
    <text evidence="7">The sequence shown here is derived from an EMBL/GenBank/DDBJ whole genome shotgun (WGS) entry which is preliminary data.</text>
</comment>
<comment type="similarity">
    <text evidence="5">Belongs to the metallo-dependent hydrolases superfamily. Adenosine and AMP deaminases family. Adenine deaminase type 2 subfamily.</text>
</comment>
<dbReference type="InterPro" id="IPR006330">
    <property type="entry name" value="Ado/ade_deaminase"/>
</dbReference>
<proteinExistence type="inferred from homology"/>
<sequence length="345" mass="38281">MVSPIVSDAIRTMPKAELHLHIEGTLEAELAYELAERNAIELPFAGLEDLKQRYHFTSLQSFLDLYYQLMSVLRTADDFRDLVLAYMAKANRAGVVRSEIFFDPQVHIANGIDLDTVLDGLLSGMVLARERYGISSGLIPCIVRDMPVESALETIEALAPRADELLGLGLDSAEVGYPPEDFKDVFQRAGDLGLRLVAHAGEEGPASYVRQALDDLHVERVDHGIHSVEDKDLIELLKHRQIPLTCCPLSNLKLQVVSDLGELPLRRLMAGGVPVTINSDDPAYFGGYIDDNFDALSQIGFTLPELASMAENSLNAAFVDDAERRTMLGSFAQWKRMHHELLQRP</sequence>
<dbReference type="EMBL" id="JGZI01000002">
    <property type="protein sequence ID" value="KFI84201.1"/>
    <property type="molecule type" value="Genomic_DNA"/>
</dbReference>
<dbReference type="eggNOG" id="COG1816">
    <property type="taxonomic scope" value="Bacteria"/>
</dbReference>
<dbReference type="GO" id="GO:0005829">
    <property type="term" value="C:cytosol"/>
    <property type="evidence" value="ECO:0007669"/>
    <property type="project" value="TreeGrafter"/>
</dbReference>
<dbReference type="AlphaFoldDB" id="A0A087CLQ1"/>
<dbReference type="PANTHER" id="PTHR43114">
    <property type="entry name" value="ADENINE DEAMINASE"/>
    <property type="match status" value="1"/>
</dbReference>
<dbReference type="HAMAP" id="MF_01962">
    <property type="entry name" value="Adenine_deaminase"/>
    <property type="match status" value="1"/>
</dbReference>
<gene>
    <name evidence="7" type="ORF">BPSY_0079</name>
</gene>
<feature type="active site" description="Proton donor" evidence="5">
    <location>
        <position position="202"/>
    </location>
</feature>
<feature type="binding site" evidence="5">
    <location>
        <position position="199"/>
    </location>
    <ligand>
        <name>Zn(2+)</name>
        <dbReference type="ChEBI" id="CHEBI:29105"/>
        <note>catalytic</note>
    </ligand>
</feature>
<evidence type="ECO:0000256" key="3">
    <source>
        <dbReference type="ARBA" id="ARBA00022833"/>
    </source>
</evidence>
<feature type="domain" description="Adenosine deaminase" evidence="6">
    <location>
        <begin position="14"/>
        <end position="330"/>
    </location>
</feature>
<dbReference type="InterPro" id="IPR001365">
    <property type="entry name" value="A_deaminase_dom"/>
</dbReference>
<dbReference type="GO" id="GO:0000034">
    <property type="term" value="F:adenine deaminase activity"/>
    <property type="evidence" value="ECO:0007669"/>
    <property type="project" value="UniProtKB-UniRule"/>
</dbReference>
<dbReference type="PANTHER" id="PTHR43114:SF6">
    <property type="entry name" value="ADENINE DEAMINASE"/>
    <property type="match status" value="1"/>
</dbReference>
<dbReference type="Gene3D" id="3.20.20.140">
    <property type="entry name" value="Metal-dependent hydrolases"/>
    <property type="match status" value="1"/>
</dbReference>
<feature type="binding site" evidence="5">
    <location>
        <position position="21"/>
    </location>
    <ligand>
        <name>Zn(2+)</name>
        <dbReference type="ChEBI" id="CHEBI:29105"/>
        <note>catalytic</note>
    </ligand>
</feature>
<dbReference type="GO" id="GO:0009117">
    <property type="term" value="P:nucleotide metabolic process"/>
    <property type="evidence" value="ECO:0007669"/>
    <property type="project" value="UniProtKB-KW"/>
</dbReference>
<dbReference type="GeneID" id="98299324"/>
<protein>
    <recommendedName>
        <fullName evidence="5">Adenine deaminase</fullName>
        <shortName evidence="5">ADE</shortName>
        <ecNumber evidence="5">3.5.4.2</ecNumber>
    </recommendedName>
    <alternativeName>
        <fullName evidence="5">Adenine aminohydrolase</fullName>
        <shortName evidence="5">AAH</shortName>
    </alternativeName>
</protein>
<feature type="binding site" evidence="5">
    <location>
        <position position="19"/>
    </location>
    <ligand>
        <name>Zn(2+)</name>
        <dbReference type="ChEBI" id="CHEBI:29105"/>
        <note>catalytic</note>
    </ligand>
</feature>
<dbReference type="NCBIfam" id="TIGR01430">
    <property type="entry name" value="aden_deam"/>
    <property type="match status" value="1"/>
</dbReference>
<dbReference type="STRING" id="218140.BPSY_0079"/>
<keyword evidence="1 5" id="KW-0479">Metal-binding</keyword>
<keyword evidence="8" id="KW-1185">Reference proteome</keyword>
<dbReference type="SUPFAM" id="SSF51556">
    <property type="entry name" value="Metallo-dependent hydrolases"/>
    <property type="match status" value="1"/>
</dbReference>
<dbReference type="OrthoDB" id="105475at2"/>
<dbReference type="RefSeq" id="WP_033496101.1">
    <property type="nucleotide sequence ID" value="NZ_JGZI01000002.1"/>
</dbReference>
<evidence type="ECO:0000256" key="1">
    <source>
        <dbReference type="ARBA" id="ARBA00022723"/>
    </source>
</evidence>
<accession>A0A087CLQ1</accession>
<organism evidence="7 8">
    <name type="scientific">Bifidobacterium psychraerophilum</name>
    <dbReference type="NCBI Taxonomy" id="218140"/>
    <lineage>
        <taxon>Bacteria</taxon>
        <taxon>Bacillati</taxon>
        <taxon>Actinomycetota</taxon>
        <taxon>Actinomycetes</taxon>
        <taxon>Bifidobacteriales</taxon>
        <taxon>Bifidobacteriaceae</taxon>
        <taxon>Bifidobacterium</taxon>
    </lineage>
</organism>